<gene>
    <name evidence="2" type="ORF">EVAR_67491_1</name>
</gene>
<proteinExistence type="predicted"/>
<protein>
    <submittedName>
        <fullName evidence="2">Uncharacterized protein</fullName>
    </submittedName>
</protein>
<reference evidence="2 3" key="1">
    <citation type="journal article" date="2019" name="Commun. Biol.">
        <title>The bagworm genome reveals a unique fibroin gene that provides high tensile strength.</title>
        <authorList>
            <person name="Kono N."/>
            <person name="Nakamura H."/>
            <person name="Ohtoshi R."/>
            <person name="Tomita M."/>
            <person name="Numata K."/>
            <person name="Arakawa K."/>
        </authorList>
    </citation>
    <scope>NUCLEOTIDE SEQUENCE [LARGE SCALE GENOMIC DNA]</scope>
</reference>
<dbReference type="EMBL" id="BGZK01001796">
    <property type="protein sequence ID" value="GBP86451.1"/>
    <property type="molecule type" value="Genomic_DNA"/>
</dbReference>
<organism evidence="2 3">
    <name type="scientific">Eumeta variegata</name>
    <name type="common">Bagworm moth</name>
    <name type="synonym">Eumeta japonica</name>
    <dbReference type="NCBI Taxonomy" id="151549"/>
    <lineage>
        <taxon>Eukaryota</taxon>
        <taxon>Metazoa</taxon>
        <taxon>Ecdysozoa</taxon>
        <taxon>Arthropoda</taxon>
        <taxon>Hexapoda</taxon>
        <taxon>Insecta</taxon>
        <taxon>Pterygota</taxon>
        <taxon>Neoptera</taxon>
        <taxon>Endopterygota</taxon>
        <taxon>Lepidoptera</taxon>
        <taxon>Glossata</taxon>
        <taxon>Ditrysia</taxon>
        <taxon>Tineoidea</taxon>
        <taxon>Psychidae</taxon>
        <taxon>Oiketicinae</taxon>
        <taxon>Eumeta</taxon>
    </lineage>
</organism>
<dbReference type="AlphaFoldDB" id="A0A4C1ZCE0"/>
<evidence type="ECO:0000256" key="1">
    <source>
        <dbReference type="SAM" id="MobiDB-lite"/>
    </source>
</evidence>
<keyword evidence="3" id="KW-1185">Reference proteome</keyword>
<evidence type="ECO:0000313" key="2">
    <source>
        <dbReference type="EMBL" id="GBP86451.1"/>
    </source>
</evidence>
<evidence type="ECO:0000313" key="3">
    <source>
        <dbReference type="Proteomes" id="UP000299102"/>
    </source>
</evidence>
<dbReference type="Proteomes" id="UP000299102">
    <property type="component" value="Unassembled WGS sequence"/>
</dbReference>
<accession>A0A4C1ZCE0</accession>
<feature type="compositionally biased region" description="Basic residues" evidence="1">
    <location>
        <begin position="28"/>
        <end position="44"/>
    </location>
</feature>
<name>A0A4C1ZCE0_EUMVA</name>
<comment type="caution">
    <text evidence="2">The sequence shown here is derived from an EMBL/GenBank/DDBJ whole genome shotgun (WGS) entry which is preliminary data.</text>
</comment>
<feature type="region of interest" description="Disordered" evidence="1">
    <location>
        <begin position="1"/>
        <end position="46"/>
    </location>
</feature>
<sequence length="103" mass="11503">MKKLSGGRVASPSTFRAHHNALQYSGRSRSRPCGRRVRARRTRPARAAPAVTPVKISIQAFRVVFATSFVVIEPTPTGGVLDWAARKVTTREYNPEHIYLSRD</sequence>